<dbReference type="Proteomes" id="UP001596109">
    <property type="component" value="Unassembled WGS sequence"/>
</dbReference>
<organism evidence="2 3">
    <name type="scientific">Sporosarcina soli</name>
    <dbReference type="NCBI Taxonomy" id="334736"/>
    <lineage>
        <taxon>Bacteria</taxon>
        <taxon>Bacillati</taxon>
        <taxon>Bacillota</taxon>
        <taxon>Bacilli</taxon>
        <taxon>Bacillales</taxon>
        <taxon>Caryophanaceae</taxon>
        <taxon>Sporosarcina</taxon>
    </lineage>
</organism>
<dbReference type="InterPro" id="IPR002539">
    <property type="entry name" value="MaoC-like_dom"/>
</dbReference>
<evidence type="ECO:0000313" key="3">
    <source>
        <dbReference type="Proteomes" id="UP001596109"/>
    </source>
</evidence>
<dbReference type="RefSeq" id="WP_381431275.1">
    <property type="nucleotide sequence ID" value="NZ_JBHSNO010000005.1"/>
</dbReference>
<dbReference type="PANTHER" id="PTHR43664">
    <property type="entry name" value="MONOAMINE OXIDASE-RELATED"/>
    <property type="match status" value="1"/>
</dbReference>
<dbReference type="Gene3D" id="3.10.129.10">
    <property type="entry name" value="Hotdog Thioesterase"/>
    <property type="match status" value="1"/>
</dbReference>
<name>A0ABW0TFN7_9BACL</name>
<reference evidence="3" key="1">
    <citation type="journal article" date="2019" name="Int. J. Syst. Evol. Microbiol.">
        <title>The Global Catalogue of Microorganisms (GCM) 10K type strain sequencing project: providing services to taxonomists for standard genome sequencing and annotation.</title>
        <authorList>
            <consortium name="The Broad Institute Genomics Platform"/>
            <consortium name="The Broad Institute Genome Sequencing Center for Infectious Disease"/>
            <person name="Wu L."/>
            <person name="Ma J."/>
        </authorList>
    </citation>
    <scope>NUCLEOTIDE SEQUENCE [LARGE SCALE GENOMIC DNA]</scope>
    <source>
        <strain evidence="3">CGMCC 4.1434</strain>
    </source>
</reference>
<dbReference type="InterPro" id="IPR052342">
    <property type="entry name" value="MCH/BMMD"/>
</dbReference>
<keyword evidence="3" id="KW-1185">Reference proteome</keyword>
<dbReference type="InterPro" id="IPR029069">
    <property type="entry name" value="HotDog_dom_sf"/>
</dbReference>
<gene>
    <name evidence="2" type="ORF">ACFPRA_04775</name>
</gene>
<proteinExistence type="predicted"/>
<sequence length="159" mass="18247">MFEKYFEEYKLGDTWRSRGRTITESDLVMFSAFSGDWFPLHSDAEYAKQTQYNERIAHGMLILSVTTGLLQFEPNIVVAFYGMDKVRFTSPTFIGDTIHLYGNVIDLKSKITNQGVVTVLQEVRKQTNETVAVFEMKILVNKNNRMYEGPQEDKNGGIV</sequence>
<evidence type="ECO:0000259" key="1">
    <source>
        <dbReference type="Pfam" id="PF01575"/>
    </source>
</evidence>
<accession>A0ABW0TFN7</accession>
<dbReference type="EMBL" id="JBHSNO010000005">
    <property type="protein sequence ID" value="MFC5588184.1"/>
    <property type="molecule type" value="Genomic_DNA"/>
</dbReference>
<protein>
    <submittedName>
        <fullName evidence="2">MaoC/PaaZ C-terminal domain-containing protein</fullName>
    </submittedName>
</protein>
<dbReference type="Pfam" id="PF01575">
    <property type="entry name" value="MaoC_dehydratas"/>
    <property type="match status" value="1"/>
</dbReference>
<feature type="domain" description="MaoC-like" evidence="1">
    <location>
        <begin position="17"/>
        <end position="123"/>
    </location>
</feature>
<evidence type="ECO:0000313" key="2">
    <source>
        <dbReference type="EMBL" id="MFC5588184.1"/>
    </source>
</evidence>
<dbReference type="PANTHER" id="PTHR43664:SF1">
    <property type="entry name" value="BETA-METHYLMALYL-COA DEHYDRATASE"/>
    <property type="match status" value="1"/>
</dbReference>
<dbReference type="SUPFAM" id="SSF54637">
    <property type="entry name" value="Thioesterase/thiol ester dehydrase-isomerase"/>
    <property type="match status" value="1"/>
</dbReference>
<comment type="caution">
    <text evidence="2">The sequence shown here is derived from an EMBL/GenBank/DDBJ whole genome shotgun (WGS) entry which is preliminary data.</text>
</comment>